<accession>A0ABW0EEE8</accession>
<dbReference type="EMBL" id="JBHSKT010000010">
    <property type="protein sequence ID" value="MFC5271976.1"/>
    <property type="molecule type" value="Genomic_DNA"/>
</dbReference>
<keyword evidence="2" id="KW-1185">Reference proteome</keyword>
<dbReference type="RefSeq" id="WP_378018335.1">
    <property type="nucleotide sequence ID" value="NZ_JBHSKT010000010.1"/>
</dbReference>
<dbReference type="Proteomes" id="UP001596161">
    <property type="component" value="Unassembled WGS sequence"/>
</dbReference>
<organism evidence="1 2">
    <name type="scientific">Adhaeribacter terreus</name>
    <dbReference type="NCBI Taxonomy" id="529703"/>
    <lineage>
        <taxon>Bacteria</taxon>
        <taxon>Pseudomonadati</taxon>
        <taxon>Bacteroidota</taxon>
        <taxon>Cytophagia</taxon>
        <taxon>Cytophagales</taxon>
        <taxon>Hymenobacteraceae</taxon>
        <taxon>Adhaeribacter</taxon>
    </lineage>
</organism>
<evidence type="ECO:0008006" key="3">
    <source>
        <dbReference type="Google" id="ProtNLM"/>
    </source>
</evidence>
<comment type="caution">
    <text evidence="1">The sequence shown here is derived from an EMBL/GenBank/DDBJ whole genome shotgun (WGS) entry which is preliminary data.</text>
</comment>
<evidence type="ECO:0000313" key="2">
    <source>
        <dbReference type="Proteomes" id="UP001596161"/>
    </source>
</evidence>
<evidence type="ECO:0000313" key="1">
    <source>
        <dbReference type="EMBL" id="MFC5271976.1"/>
    </source>
</evidence>
<sequence>MNIQAEKLELMKLLLNTENPKVIQAIKRVFQKEKSADFWHELTPEQQQEINEATDEINRGETTDYDTFMAKHRR</sequence>
<reference evidence="2" key="1">
    <citation type="journal article" date="2019" name="Int. J. Syst. Evol. Microbiol.">
        <title>The Global Catalogue of Microorganisms (GCM) 10K type strain sequencing project: providing services to taxonomists for standard genome sequencing and annotation.</title>
        <authorList>
            <consortium name="The Broad Institute Genomics Platform"/>
            <consortium name="The Broad Institute Genome Sequencing Center for Infectious Disease"/>
            <person name="Wu L."/>
            <person name="Ma J."/>
        </authorList>
    </citation>
    <scope>NUCLEOTIDE SEQUENCE [LARGE SCALE GENOMIC DNA]</scope>
    <source>
        <strain evidence="2">KACC 12602</strain>
    </source>
</reference>
<proteinExistence type="predicted"/>
<protein>
    <recommendedName>
        <fullName evidence="3">Addiction module component</fullName>
    </recommendedName>
</protein>
<gene>
    <name evidence="1" type="ORF">ACFPIB_15265</name>
</gene>
<name>A0ABW0EEE8_9BACT</name>